<accession>A0AA40FSD0</accession>
<keyword evidence="2" id="KW-1185">Reference proteome</keyword>
<dbReference type="Proteomes" id="UP001177670">
    <property type="component" value="Unassembled WGS sequence"/>
</dbReference>
<comment type="caution">
    <text evidence="1">The sequence shown here is derived from an EMBL/GenBank/DDBJ whole genome shotgun (WGS) entry which is preliminary data.</text>
</comment>
<protein>
    <submittedName>
        <fullName evidence="1">Uncharacterized protein</fullName>
    </submittedName>
</protein>
<dbReference type="EMBL" id="JAHYIQ010000018">
    <property type="protein sequence ID" value="KAK1124475.1"/>
    <property type="molecule type" value="Genomic_DNA"/>
</dbReference>
<name>A0AA40FSD0_9HYME</name>
<proteinExistence type="predicted"/>
<dbReference type="AlphaFoldDB" id="A0AA40FSD0"/>
<reference evidence="1" key="1">
    <citation type="submission" date="2021-10" db="EMBL/GenBank/DDBJ databases">
        <title>Melipona bicolor Genome sequencing and assembly.</title>
        <authorList>
            <person name="Araujo N.S."/>
            <person name="Arias M.C."/>
        </authorList>
    </citation>
    <scope>NUCLEOTIDE SEQUENCE</scope>
    <source>
        <strain evidence="1">USP_2M_L1-L4_2017</strain>
        <tissue evidence="1">Whole body</tissue>
    </source>
</reference>
<evidence type="ECO:0000313" key="2">
    <source>
        <dbReference type="Proteomes" id="UP001177670"/>
    </source>
</evidence>
<gene>
    <name evidence="1" type="ORF">K0M31_006826</name>
</gene>
<sequence>MLRYREFDNINKAFTAAIAEEKILRLTYKENFVRYRNCGRTNHTTANCYRNNCNPLTCHYSNFRSVHFNQAPSNFPSQPRQDSQFRYCKHCGQTLEECRKRQYNNAHRLNQQVGPYTNRVRQPEYRTTNQEQSNNTRTVNFHQSNFPIASQLPNPPISIEQSIEEFYRIEGTVQQLQDVTMIATNKMNKASKTLVKSKQIFIHQ</sequence>
<evidence type="ECO:0000313" key="1">
    <source>
        <dbReference type="EMBL" id="KAK1124475.1"/>
    </source>
</evidence>
<organism evidence="1 2">
    <name type="scientific">Melipona bicolor</name>
    <dbReference type="NCBI Taxonomy" id="60889"/>
    <lineage>
        <taxon>Eukaryota</taxon>
        <taxon>Metazoa</taxon>
        <taxon>Ecdysozoa</taxon>
        <taxon>Arthropoda</taxon>
        <taxon>Hexapoda</taxon>
        <taxon>Insecta</taxon>
        <taxon>Pterygota</taxon>
        <taxon>Neoptera</taxon>
        <taxon>Endopterygota</taxon>
        <taxon>Hymenoptera</taxon>
        <taxon>Apocrita</taxon>
        <taxon>Aculeata</taxon>
        <taxon>Apoidea</taxon>
        <taxon>Anthophila</taxon>
        <taxon>Apidae</taxon>
        <taxon>Melipona</taxon>
    </lineage>
</organism>